<proteinExistence type="predicted"/>
<evidence type="ECO:0000313" key="5">
    <source>
        <dbReference type="Proteomes" id="UP000706333"/>
    </source>
</evidence>
<organism evidence="4 5">
    <name type="scientific">Rhodobaculum claviforme</name>
    <dbReference type="NCBI Taxonomy" id="1549854"/>
    <lineage>
        <taxon>Bacteria</taxon>
        <taxon>Pseudomonadati</taxon>
        <taxon>Pseudomonadota</taxon>
        <taxon>Alphaproteobacteria</taxon>
        <taxon>Rhodobacterales</taxon>
        <taxon>Paracoccaceae</taxon>
        <taxon>Rhodobaculum</taxon>
    </lineage>
</organism>
<reference evidence="4" key="1">
    <citation type="submission" date="2017-05" db="EMBL/GenBank/DDBJ databases">
        <authorList>
            <person name="Imhoff J.F."/>
            <person name="Rahn T."/>
            <person name="Kuenzel S."/>
            <person name="Neulinger S.C."/>
        </authorList>
    </citation>
    <scope>NUCLEOTIDE SEQUENCE</scope>
    <source>
        <strain evidence="4">LMG 28126</strain>
    </source>
</reference>
<keyword evidence="5" id="KW-1185">Reference proteome</keyword>
<protein>
    <submittedName>
        <fullName evidence="4">Colanic acid biosynthesis glycosyltransferase WcaL</fullName>
    </submittedName>
</protein>
<dbReference type="RefSeq" id="WP_201158234.1">
    <property type="nucleotide sequence ID" value="NZ_NHSD01000306.1"/>
</dbReference>
<keyword evidence="1" id="KW-0328">Glycosyltransferase</keyword>
<evidence type="ECO:0000313" key="4">
    <source>
        <dbReference type="EMBL" id="MBK5928467.1"/>
    </source>
</evidence>
<feature type="domain" description="Glycosyltransferase subfamily 4-like N-terminal" evidence="3">
    <location>
        <begin position="130"/>
        <end position="224"/>
    </location>
</feature>
<accession>A0A934TNE0</accession>
<evidence type="ECO:0000259" key="3">
    <source>
        <dbReference type="Pfam" id="PF13439"/>
    </source>
</evidence>
<dbReference type="AlphaFoldDB" id="A0A934TNE0"/>
<reference evidence="4" key="2">
    <citation type="journal article" date="2020" name="Microorganisms">
        <title>Osmotic Adaptation and Compatible Solute Biosynthesis of Phototrophic Bacteria as Revealed from Genome Analyses.</title>
        <authorList>
            <person name="Imhoff J.F."/>
            <person name="Rahn T."/>
            <person name="Kunzel S."/>
            <person name="Keller A."/>
            <person name="Neulinger S.C."/>
        </authorList>
    </citation>
    <scope>NUCLEOTIDE SEQUENCE</scope>
    <source>
        <strain evidence="4">LMG 28126</strain>
    </source>
</reference>
<name>A0A934TNE0_9RHOB</name>
<dbReference type="InterPro" id="IPR028098">
    <property type="entry name" value="Glyco_trans_4-like_N"/>
</dbReference>
<dbReference type="EMBL" id="NHSD01000306">
    <property type="protein sequence ID" value="MBK5928467.1"/>
    <property type="molecule type" value="Genomic_DNA"/>
</dbReference>
<dbReference type="Pfam" id="PF13692">
    <property type="entry name" value="Glyco_trans_1_4"/>
    <property type="match status" value="1"/>
</dbReference>
<dbReference type="SUPFAM" id="SSF53756">
    <property type="entry name" value="UDP-Glycosyltransferase/glycogen phosphorylase"/>
    <property type="match status" value="1"/>
</dbReference>
<dbReference type="Proteomes" id="UP000706333">
    <property type="component" value="Unassembled WGS sequence"/>
</dbReference>
<evidence type="ECO:0000256" key="2">
    <source>
        <dbReference type="ARBA" id="ARBA00022679"/>
    </source>
</evidence>
<evidence type="ECO:0000256" key="1">
    <source>
        <dbReference type="ARBA" id="ARBA00022676"/>
    </source>
</evidence>
<dbReference type="Gene3D" id="3.40.50.2000">
    <property type="entry name" value="Glycogen Phosphorylase B"/>
    <property type="match status" value="2"/>
</dbReference>
<gene>
    <name evidence="4" type="ORF">CCR87_14210</name>
</gene>
<dbReference type="PANTHER" id="PTHR12526:SF510">
    <property type="entry name" value="D-INOSITOL 3-PHOSPHATE GLYCOSYLTRANSFERASE"/>
    <property type="match status" value="1"/>
</dbReference>
<sequence length="418" mass="44914">MHQTQPANPAPSGGPVAYLTGQYPKMSHTFIQREIASLRALGLEVITTQVRRAAPHDITPDQQAEAAATFTILEAARNPLRVLAAHGRMLRRSPRRWASMLALAARTRPEGVRAALWQLFYFLEAGILADHLVRNGAVHLHNHFAGSSGTVAMLAAGMADIPYSFTEHGPDIFFEARRWRLDEKIARAAFVCCISDFCRSQLMLFSDPAHWDKLRIIRCGVQPQLYGTTPPRWTGGNILFIGRLAPVKGVRLLLDAFVAVHRKHPDATLTLVGDGPDMARLRARAAALGLEGAVTFRGQLGEAEVAATLGAADMLVLPSFAEGVPMVLMEAMASRLPVVATRVGGVAELVEDGVSGLLVPPGNTDALAAAIERLLADPDLGCRFGTAGRATVEARHDTLGEARRLHALLSGARAKPAA</sequence>
<dbReference type="PANTHER" id="PTHR12526">
    <property type="entry name" value="GLYCOSYLTRANSFERASE"/>
    <property type="match status" value="1"/>
</dbReference>
<comment type="caution">
    <text evidence="4">The sequence shown here is derived from an EMBL/GenBank/DDBJ whole genome shotgun (WGS) entry which is preliminary data.</text>
</comment>
<dbReference type="GO" id="GO:0016757">
    <property type="term" value="F:glycosyltransferase activity"/>
    <property type="evidence" value="ECO:0007669"/>
    <property type="project" value="UniProtKB-KW"/>
</dbReference>
<keyword evidence="2" id="KW-0808">Transferase</keyword>
<dbReference type="Pfam" id="PF13439">
    <property type="entry name" value="Glyco_transf_4"/>
    <property type="match status" value="1"/>
</dbReference>